<evidence type="ECO:0008006" key="4">
    <source>
        <dbReference type="Google" id="ProtNLM"/>
    </source>
</evidence>
<evidence type="ECO:0000256" key="1">
    <source>
        <dbReference type="SAM" id="Phobius"/>
    </source>
</evidence>
<feature type="transmembrane region" description="Helical" evidence="1">
    <location>
        <begin position="283"/>
        <end position="305"/>
    </location>
</feature>
<keyword evidence="1" id="KW-1133">Transmembrane helix</keyword>
<feature type="transmembrane region" description="Helical" evidence="1">
    <location>
        <begin position="91"/>
        <end position="110"/>
    </location>
</feature>
<feature type="transmembrane region" description="Helical" evidence="1">
    <location>
        <begin position="259"/>
        <end position="277"/>
    </location>
</feature>
<dbReference type="AlphaFoldDB" id="A0A6V8LLV4"/>
<organism evidence="2 3">
    <name type="scientific">Phytohabitans rumicis</name>
    <dbReference type="NCBI Taxonomy" id="1076125"/>
    <lineage>
        <taxon>Bacteria</taxon>
        <taxon>Bacillati</taxon>
        <taxon>Actinomycetota</taxon>
        <taxon>Actinomycetes</taxon>
        <taxon>Micromonosporales</taxon>
        <taxon>Micromonosporaceae</taxon>
    </lineage>
</organism>
<dbReference type="InterPro" id="IPR025495">
    <property type="entry name" value="DUF4386"/>
</dbReference>
<reference evidence="2 3" key="2">
    <citation type="submission" date="2020-03" db="EMBL/GenBank/DDBJ databases">
        <authorList>
            <person name="Ichikawa N."/>
            <person name="Kimura A."/>
            <person name="Kitahashi Y."/>
            <person name="Uohara A."/>
        </authorList>
    </citation>
    <scope>NUCLEOTIDE SEQUENCE [LARGE SCALE GENOMIC DNA]</scope>
    <source>
        <strain evidence="2 3">NBRC 108638</strain>
    </source>
</reference>
<feature type="transmembrane region" description="Helical" evidence="1">
    <location>
        <begin position="175"/>
        <end position="199"/>
    </location>
</feature>
<proteinExistence type="predicted"/>
<reference evidence="2 3" key="1">
    <citation type="submission" date="2020-03" db="EMBL/GenBank/DDBJ databases">
        <title>Whole genome shotgun sequence of Phytohabitans rumicis NBRC 108638.</title>
        <authorList>
            <person name="Komaki H."/>
            <person name="Tamura T."/>
        </authorList>
    </citation>
    <scope>NUCLEOTIDE SEQUENCE [LARGE SCALE GENOMIC DNA]</scope>
    <source>
        <strain evidence="2 3">NBRC 108638</strain>
    </source>
</reference>
<dbReference type="RefSeq" id="WP_173085406.1">
    <property type="nucleotide sequence ID" value="NZ_BAABJB010000019.1"/>
</dbReference>
<protein>
    <recommendedName>
        <fullName evidence="4">DUF4386 domain-containing protein</fullName>
    </recommendedName>
</protein>
<evidence type="ECO:0000313" key="3">
    <source>
        <dbReference type="Proteomes" id="UP000482960"/>
    </source>
</evidence>
<feature type="transmembrane region" description="Helical" evidence="1">
    <location>
        <begin position="142"/>
        <end position="163"/>
    </location>
</feature>
<keyword evidence="3" id="KW-1185">Reference proteome</keyword>
<dbReference type="Proteomes" id="UP000482960">
    <property type="component" value="Unassembled WGS sequence"/>
</dbReference>
<dbReference type="Pfam" id="PF14329">
    <property type="entry name" value="DUF4386"/>
    <property type="match status" value="1"/>
</dbReference>
<feature type="transmembrane region" description="Helical" evidence="1">
    <location>
        <begin position="219"/>
        <end position="247"/>
    </location>
</feature>
<accession>A0A6V8LLV4</accession>
<sequence length="322" mass="34373">MGGGDPHFWIYDTDPSTYPGQDSGPRSDVQQFRASFADHGRATHYFKAGLYGRAGMSARCDAYLKNIRIYRKWTLPGRWTLVPMAQARATVLARIAGVSYLLVIVGGLFAEGVARGSLIVPGDAAATADAIADGESLWRWGLAVHLVYLIPAVVVNVLVCHLFKPVGPTLARLALVFSLVSVTIEGASLLQLYVPLLMLEEGDALAALDDPQRQALSYLAVRLFSAGFGLALAFFAGFCALIGVLILRSQLVPRVIGALMVAAGGCYFLNTLALVVSPRLSDLIFPAILLPCLLGELSLALWFVVKGVRTNLVAGRGPAHAP</sequence>
<comment type="caution">
    <text evidence="2">The sequence shown here is derived from an EMBL/GenBank/DDBJ whole genome shotgun (WGS) entry which is preliminary data.</text>
</comment>
<gene>
    <name evidence="2" type="ORF">Prum_096230</name>
</gene>
<name>A0A6V8LLV4_9ACTN</name>
<evidence type="ECO:0000313" key="2">
    <source>
        <dbReference type="EMBL" id="GFJ95981.1"/>
    </source>
</evidence>
<keyword evidence="1" id="KW-0472">Membrane</keyword>
<keyword evidence="1" id="KW-0812">Transmembrane</keyword>
<dbReference type="EMBL" id="BLPG01000002">
    <property type="protein sequence ID" value="GFJ95981.1"/>
    <property type="molecule type" value="Genomic_DNA"/>
</dbReference>